<evidence type="ECO:0000313" key="1">
    <source>
        <dbReference type="EMBL" id="OEE79257.1"/>
    </source>
</evidence>
<organism evidence="1 2">
    <name type="scientific">Vibrio genomosp. F6 str. FF-238</name>
    <dbReference type="NCBI Taxonomy" id="1191298"/>
    <lineage>
        <taxon>Bacteria</taxon>
        <taxon>Pseudomonadati</taxon>
        <taxon>Pseudomonadota</taxon>
        <taxon>Gammaproteobacteria</taxon>
        <taxon>Vibrionales</taxon>
        <taxon>Vibrionaceae</taxon>
        <taxon>Vibrio</taxon>
    </lineage>
</organism>
<sequence>MQQNEFEVLVKNVCAQDDLPKALEVLIACEDEEIAEAAKSLVGQFALADVEGEKRVYHVTLQENDAGEEEEFVEHVMNAGDDVVKFAAWFFESMFELKQKDTYQAAGKTYKQPKRS</sequence>
<gene>
    <name evidence="1" type="ORF">A130_12055</name>
</gene>
<protein>
    <submittedName>
        <fullName evidence="1">Uncharacterized protein</fullName>
    </submittedName>
</protein>
<dbReference type="Proteomes" id="UP000094165">
    <property type="component" value="Unassembled WGS sequence"/>
</dbReference>
<comment type="caution">
    <text evidence="1">The sequence shown here is derived from an EMBL/GenBank/DDBJ whole genome shotgun (WGS) entry which is preliminary data.</text>
</comment>
<proteinExistence type="predicted"/>
<dbReference type="RefSeq" id="WP_017052968.1">
    <property type="nucleotide sequence ID" value="NZ_AJYW02000028.1"/>
</dbReference>
<dbReference type="AlphaFoldDB" id="A0A1E5D7P0"/>
<accession>A0A1E5D7P0</accession>
<name>A0A1E5D7P0_9VIBR</name>
<evidence type="ECO:0000313" key="2">
    <source>
        <dbReference type="Proteomes" id="UP000094165"/>
    </source>
</evidence>
<keyword evidence="2" id="KW-1185">Reference proteome</keyword>
<dbReference type="EMBL" id="AJYW02000028">
    <property type="protein sequence ID" value="OEE79257.1"/>
    <property type="molecule type" value="Genomic_DNA"/>
</dbReference>
<reference evidence="1 2" key="1">
    <citation type="journal article" date="2012" name="Science">
        <title>Ecological populations of bacteria act as socially cohesive units of antibiotic production and resistance.</title>
        <authorList>
            <person name="Cordero O.X."/>
            <person name="Wildschutte H."/>
            <person name="Kirkup B."/>
            <person name="Proehl S."/>
            <person name="Ngo L."/>
            <person name="Hussain F."/>
            <person name="Le Roux F."/>
            <person name="Mincer T."/>
            <person name="Polz M.F."/>
        </authorList>
    </citation>
    <scope>NUCLEOTIDE SEQUENCE [LARGE SCALE GENOMIC DNA]</scope>
    <source>
        <strain evidence="1 2">FF-238</strain>
    </source>
</reference>